<dbReference type="EMBL" id="GL945429">
    <property type="protein sequence ID" value="EGO29764.1"/>
    <property type="molecule type" value="Genomic_DNA"/>
</dbReference>
<proteinExistence type="predicted"/>
<name>F8NIK2_SERL9</name>
<dbReference type="AlphaFoldDB" id="F8NIK2"/>
<sequence>MIWFRTILAYHVLLVIQDTVGASNEVHVIRPRVGWWSSWLQLVVRIPVGPQRSIGQTW</sequence>
<keyword evidence="1" id="KW-0732">Signal</keyword>
<accession>F8NIK2</accession>
<evidence type="ECO:0008006" key="3">
    <source>
        <dbReference type="Google" id="ProtNLM"/>
    </source>
</evidence>
<evidence type="ECO:0000256" key="1">
    <source>
        <dbReference type="SAM" id="SignalP"/>
    </source>
</evidence>
<dbReference type="Proteomes" id="UP000008064">
    <property type="component" value="Unassembled WGS sequence"/>
</dbReference>
<protein>
    <recommendedName>
        <fullName evidence="3">Secreted protein</fullName>
    </recommendedName>
</protein>
<dbReference type="RefSeq" id="XP_007314006.1">
    <property type="nucleotide sequence ID" value="XM_007313944.1"/>
</dbReference>
<dbReference type="GeneID" id="18810805"/>
<organism>
    <name type="scientific">Serpula lacrymans var. lacrymans (strain S7.9)</name>
    <name type="common">Dry rot fungus</name>
    <dbReference type="NCBI Taxonomy" id="578457"/>
    <lineage>
        <taxon>Eukaryota</taxon>
        <taxon>Fungi</taxon>
        <taxon>Dikarya</taxon>
        <taxon>Basidiomycota</taxon>
        <taxon>Agaricomycotina</taxon>
        <taxon>Agaricomycetes</taxon>
        <taxon>Agaricomycetidae</taxon>
        <taxon>Boletales</taxon>
        <taxon>Coniophorineae</taxon>
        <taxon>Serpulaceae</taxon>
        <taxon>Serpula</taxon>
    </lineage>
</organism>
<dbReference type="HOGENOM" id="CLU_2980529_0_0_1"/>
<reference evidence="2" key="1">
    <citation type="submission" date="2011-04" db="EMBL/GenBank/DDBJ databases">
        <title>Evolution of plant cell wall degrading machinery underlies the functional diversity of forest fungi.</title>
        <authorList>
            <consortium name="US DOE Joint Genome Institute (JGI-PGF)"/>
            <person name="Eastwood D.C."/>
            <person name="Floudas D."/>
            <person name="Binder M."/>
            <person name="Majcherczyk A."/>
            <person name="Schneider P."/>
            <person name="Aerts A."/>
            <person name="Asiegbu F.O."/>
            <person name="Baker S.E."/>
            <person name="Barry K."/>
            <person name="Bendiksby M."/>
            <person name="Blumentritt M."/>
            <person name="Coutinho P.M."/>
            <person name="Cullen D."/>
            <person name="Cullen D."/>
            <person name="Gathman A."/>
            <person name="Goodell B."/>
            <person name="Henrissat B."/>
            <person name="Ihrmark K."/>
            <person name="Kauserud H."/>
            <person name="Kohler A."/>
            <person name="LaButti K."/>
            <person name="Lapidus A."/>
            <person name="Lavin J.L."/>
            <person name="Lee Y.-H."/>
            <person name="Lindquist E."/>
            <person name="Lilly W."/>
            <person name="Lucas S."/>
            <person name="Morin E."/>
            <person name="Murat C."/>
            <person name="Oguiza J.A."/>
            <person name="Park J."/>
            <person name="Pisabarro A.G."/>
            <person name="Riley R."/>
            <person name="Rosling A."/>
            <person name="Salamov A."/>
            <person name="Schmidt O."/>
            <person name="Schmutz J."/>
            <person name="Skrede I."/>
            <person name="Stenlid J."/>
            <person name="Wiebenga A."/>
            <person name="Xie X."/>
            <person name="Kues U."/>
            <person name="Hibbett D.S."/>
            <person name="Hoffmeister D."/>
            <person name="Hogberg N."/>
            <person name="Martin F."/>
            <person name="Grigoriev I.V."/>
            <person name="Watkinson S.C."/>
        </authorList>
    </citation>
    <scope>NUCLEOTIDE SEQUENCE</scope>
    <source>
        <strain evidence="2">S7.9</strain>
    </source>
</reference>
<feature type="chain" id="PRO_5003381507" description="Secreted protein" evidence="1">
    <location>
        <begin position="23"/>
        <end position="58"/>
    </location>
</feature>
<dbReference type="KEGG" id="sla:SERLADRAFT_379171"/>
<evidence type="ECO:0000313" key="2">
    <source>
        <dbReference type="EMBL" id="EGO29764.1"/>
    </source>
</evidence>
<feature type="signal peptide" evidence="1">
    <location>
        <begin position="1"/>
        <end position="22"/>
    </location>
</feature>
<gene>
    <name evidence="2" type="ORF">SERLADRAFT_379171</name>
</gene>